<dbReference type="AlphaFoldDB" id="A1TGU8"/>
<dbReference type="PANTHER" id="PTHR42978">
    <property type="entry name" value="QUORUM-QUENCHING LACTONASE YTNP-RELATED-RELATED"/>
    <property type="match status" value="1"/>
</dbReference>
<dbReference type="STRING" id="350058.Mvan_5633"/>
<reference evidence="6" key="1">
    <citation type="submission" date="2006-12" db="EMBL/GenBank/DDBJ databases">
        <title>Complete sequence of Mycobacterium vanbaalenii PYR-1.</title>
        <authorList>
            <consortium name="US DOE Joint Genome Institute"/>
            <person name="Copeland A."/>
            <person name="Lucas S."/>
            <person name="Lapidus A."/>
            <person name="Barry K."/>
            <person name="Detter J.C."/>
            <person name="Glavina del Rio T."/>
            <person name="Hammon N."/>
            <person name="Israni S."/>
            <person name="Dalin E."/>
            <person name="Tice H."/>
            <person name="Pitluck S."/>
            <person name="Singan V."/>
            <person name="Schmutz J."/>
            <person name="Larimer F."/>
            <person name="Land M."/>
            <person name="Hauser L."/>
            <person name="Kyrpides N."/>
            <person name="Anderson I.J."/>
            <person name="Miller C."/>
            <person name="Richardson P."/>
        </authorList>
    </citation>
    <scope>NUCLEOTIDE SEQUENCE [LARGE SCALE GENOMIC DNA]</scope>
    <source>
        <strain evidence="6">PYR-1</strain>
    </source>
</reference>
<dbReference type="InterPro" id="IPR001279">
    <property type="entry name" value="Metallo-B-lactamas"/>
</dbReference>
<name>A1TGU8_MYCVP</name>
<sequence length="300" mass="32788">MTGQVRLGRATLSRVVEVRAQMRTSLFAQTPAAAWPANADLLEPLFWDRGADEWKIAIQTWVIRVDGLTVLVDTGVGNHRNRPHMPPLHQLDTPYLKALTDAGVSPEDVDVVVNTHLHTDHVGWNTRLSAASGAGTGGGAWTPTFPNARYLMPELDYRHFSPDNPDVADGMRIVFADSVSPVEPQMELFSGDHRVSDSLWLRPAPGHTPGSTMVWLDAGVPAVFVGDLTHSPIQIPRPDDPCAFDVDPMAAARSRHRILTEASRRRAAVIPAHYPGRGGATVVARGNTFLVDQWLGFPEI</sequence>
<dbReference type="SMART" id="SM00849">
    <property type="entry name" value="Lactamase_B"/>
    <property type="match status" value="1"/>
</dbReference>
<dbReference type="EMBL" id="CP000511">
    <property type="protein sequence ID" value="ABM16398.1"/>
    <property type="molecule type" value="Genomic_DNA"/>
</dbReference>
<dbReference type="SUPFAM" id="SSF56281">
    <property type="entry name" value="Metallo-hydrolase/oxidoreductase"/>
    <property type="match status" value="1"/>
</dbReference>
<organism evidence="6 7">
    <name type="scientific">Mycolicibacterium vanbaalenii (strain DSM 7251 / JCM 13017 / BCRC 16820 / KCTC 9966 / NRRL B-24157 / PYR-1)</name>
    <name type="common">Mycobacterium vanbaalenii</name>
    <dbReference type="NCBI Taxonomy" id="350058"/>
    <lineage>
        <taxon>Bacteria</taxon>
        <taxon>Bacillati</taxon>
        <taxon>Actinomycetota</taxon>
        <taxon>Actinomycetes</taxon>
        <taxon>Mycobacteriales</taxon>
        <taxon>Mycobacteriaceae</taxon>
        <taxon>Mycolicibacterium</taxon>
    </lineage>
</organism>
<evidence type="ECO:0000256" key="4">
    <source>
        <dbReference type="ARBA" id="ARBA00022833"/>
    </source>
</evidence>
<evidence type="ECO:0000313" key="7">
    <source>
        <dbReference type="Proteomes" id="UP000009159"/>
    </source>
</evidence>
<dbReference type="HOGENOM" id="CLU_056519_1_1_11"/>
<evidence type="ECO:0000256" key="1">
    <source>
        <dbReference type="ARBA" id="ARBA00007749"/>
    </source>
</evidence>
<proteinExistence type="inferred from homology"/>
<dbReference type="Gene3D" id="3.60.15.10">
    <property type="entry name" value="Ribonuclease Z/Hydroxyacylglutathione hydrolase-like"/>
    <property type="match status" value="1"/>
</dbReference>
<dbReference type="Pfam" id="PF00753">
    <property type="entry name" value="Lactamase_B"/>
    <property type="match status" value="1"/>
</dbReference>
<accession>A1TGU8</accession>
<evidence type="ECO:0000256" key="2">
    <source>
        <dbReference type="ARBA" id="ARBA00022723"/>
    </source>
</evidence>
<dbReference type="InterPro" id="IPR051013">
    <property type="entry name" value="MBL_superfamily_lactonases"/>
</dbReference>
<dbReference type="InterPro" id="IPR036866">
    <property type="entry name" value="RibonucZ/Hydroxyglut_hydro"/>
</dbReference>
<keyword evidence="4" id="KW-0862">Zinc</keyword>
<dbReference type="GO" id="GO:0016787">
    <property type="term" value="F:hydrolase activity"/>
    <property type="evidence" value="ECO:0007669"/>
    <property type="project" value="UniProtKB-KW"/>
</dbReference>
<evidence type="ECO:0000256" key="3">
    <source>
        <dbReference type="ARBA" id="ARBA00022801"/>
    </source>
</evidence>
<dbReference type="RefSeq" id="WP_011782750.1">
    <property type="nucleotide sequence ID" value="NC_008726.1"/>
</dbReference>
<dbReference type="GO" id="GO:0046872">
    <property type="term" value="F:metal ion binding"/>
    <property type="evidence" value="ECO:0007669"/>
    <property type="project" value="UniProtKB-KW"/>
</dbReference>
<dbReference type="eggNOG" id="COG0491">
    <property type="taxonomic scope" value="Bacteria"/>
</dbReference>
<keyword evidence="3" id="KW-0378">Hydrolase</keyword>
<keyword evidence="2" id="KW-0479">Metal-binding</keyword>
<protein>
    <submittedName>
        <fullName evidence="6">Beta-lactamase domain protein</fullName>
    </submittedName>
</protein>
<evidence type="ECO:0000313" key="6">
    <source>
        <dbReference type="EMBL" id="ABM16398.1"/>
    </source>
</evidence>
<keyword evidence="7" id="KW-1185">Reference proteome</keyword>
<dbReference type="PANTHER" id="PTHR42978:SF6">
    <property type="entry name" value="QUORUM-QUENCHING LACTONASE YTNP-RELATED"/>
    <property type="match status" value="1"/>
</dbReference>
<comment type="similarity">
    <text evidence="1">Belongs to the metallo-beta-lactamase superfamily.</text>
</comment>
<dbReference type="KEGG" id="mva:Mvan_5633"/>
<feature type="domain" description="Metallo-beta-lactamase" evidence="5">
    <location>
        <begin position="57"/>
        <end position="273"/>
    </location>
</feature>
<gene>
    <name evidence="6" type="ordered locus">Mvan_5633</name>
</gene>
<dbReference type="CDD" id="cd16277">
    <property type="entry name" value="metallo-hydrolase-like_MBL-fold"/>
    <property type="match status" value="1"/>
</dbReference>
<dbReference type="Proteomes" id="UP000009159">
    <property type="component" value="Chromosome"/>
</dbReference>
<evidence type="ECO:0000259" key="5">
    <source>
        <dbReference type="SMART" id="SM00849"/>
    </source>
</evidence>